<evidence type="ECO:0000256" key="1">
    <source>
        <dbReference type="ARBA" id="ARBA00022553"/>
    </source>
</evidence>
<dbReference type="Pfam" id="PF00196">
    <property type="entry name" value="GerE"/>
    <property type="match status" value="1"/>
</dbReference>
<evidence type="ECO:0000256" key="4">
    <source>
        <dbReference type="SAM" id="MobiDB-lite"/>
    </source>
</evidence>
<sequence length="239" mass="26090">MRSVSVVIADRHPVVLQGLSNVIGAQRDFKVVARCGDGASCVEAIRHFVPDIAVLDITMPDMSGADILAVARSEKIPTRPVFFAASIEDRELSILAAAGAYGVVLRDQEPEILVQTLREVAAGERLLPLPSSEEAISCAREMMTGKSLVVLTERERQIVHLVSEGLSNKEIGRLLSVTDGTIKVHLHHIFQKLDISNRTSLAALAISQHDFTASAAERPDQRELRTFATTSPGRRRPNR</sequence>
<dbReference type="Gene3D" id="3.40.50.2300">
    <property type="match status" value="1"/>
</dbReference>
<keyword evidence="8" id="KW-1185">Reference proteome</keyword>
<dbReference type="PROSITE" id="PS50110">
    <property type="entry name" value="RESPONSE_REGULATORY"/>
    <property type="match status" value="1"/>
</dbReference>
<name>A0ABS5FB46_9BRAD</name>
<dbReference type="InterPro" id="IPR016032">
    <property type="entry name" value="Sig_transdc_resp-reg_C-effctor"/>
</dbReference>
<dbReference type="InterPro" id="IPR000792">
    <property type="entry name" value="Tscrpt_reg_LuxR_C"/>
</dbReference>
<dbReference type="SMART" id="SM00448">
    <property type="entry name" value="REC"/>
    <property type="match status" value="1"/>
</dbReference>
<dbReference type="PANTHER" id="PTHR43214">
    <property type="entry name" value="TWO-COMPONENT RESPONSE REGULATOR"/>
    <property type="match status" value="1"/>
</dbReference>
<comment type="caution">
    <text evidence="7">The sequence shown here is derived from an EMBL/GenBank/DDBJ whole genome shotgun (WGS) entry which is preliminary data.</text>
</comment>
<dbReference type="CDD" id="cd06170">
    <property type="entry name" value="LuxR_C_like"/>
    <property type="match status" value="1"/>
</dbReference>
<dbReference type="InterPro" id="IPR011006">
    <property type="entry name" value="CheY-like_superfamily"/>
</dbReference>
<evidence type="ECO:0000259" key="5">
    <source>
        <dbReference type="PROSITE" id="PS50043"/>
    </source>
</evidence>
<feature type="modified residue" description="4-aspartylphosphate" evidence="3">
    <location>
        <position position="56"/>
    </location>
</feature>
<evidence type="ECO:0000256" key="3">
    <source>
        <dbReference type="PROSITE-ProRule" id="PRU00169"/>
    </source>
</evidence>
<gene>
    <name evidence="7" type="ORF">JQ615_01285</name>
</gene>
<dbReference type="SMART" id="SM00421">
    <property type="entry name" value="HTH_LUXR"/>
    <property type="match status" value="1"/>
</dbReference>
<evidence type="ECO:0000256" key="2">
    <source>
        <dbReference type="ARBA" id="ARBA00023125"/>
    </source>
</evidence>
<dbReference type="Pfam" id="PF00072">
    <property type="entry name" value="Response_reg"/>
    <property type="match status" value="1"/>
</dbReference>
<feature type="domain" description="HTH luxR-type" evidence="5">
    <location>
        <begin position="144"/>
        <end position="209"/>
    </location>
</feature>
<keyword evidence="1 3" id="KW-0597">Phosphoprotein</keyword>
<dbReference type="InterPro" id="IPR039420">
    <property type="entry name" value="WalR-like"/>
</dbReference>
<dbReference type="SUPFAM" id="SSF46894">
    <property type="entry name" value="C-terminal effector domain of the bipartite response regulators"/>
    <property type="match status" value="1"/>
</dbReference>
<dbReference type="CDD" id="cd17535">
    <property type="entry name" value="REC_NarL-like"/>
    <property type="match status" value="1"/>
</dbReference>
<evidence type="ECO:0000313" key="7">
    <source>
        <dbReference type="EMBL" id="MBR0794014.1"/>
    </source>
</evidence>
<dbReference type="PRINTS" id="PR00038">
    <property type="entry name" value="HTHLUXR"/>
</dbReference>
<feature type="region of interest" description="Disordered" evidence="4">
    <location>
        <begin position="215"/>
        <end position="239"/>
    </location>
</feature>
<dbReference type="InterPro" id="IPR058245">
    <property type="entry name" value="NreC/VraR/RcsB-like_REC"/>
</dbReference>
<dbReference type="PANTHER" id="PTHR43214:SF38">
    <property type="entry name" value="NITRATE_NITRITE RESPONSE REGULATOR PROTEIN NARL"/>
    <property type="match status" value="1"/>
</dbReference>
<dbReference type="Proteomes" id="UP001315278">
    <property type="component" value="Unassembled WGS sequence"/>
</dbReference>
<dbReference type="PROSITE" id="PS00622">
    <property type="entry name" value="HTH_LUXR_1"/>
    <property type="match status" value="1"/>
</dbReference>
<protein>
    <submittedName>
        <fullName evidence="7">Response regulator transcription factor</fullName>
    </submittedName>
</protein>
<dbReference type="EMBL" id="JAFCJH010000001">
    <property type="protein sequence ID" value="MBR0794014.1"/>
    <property type="molecule type" value="Genomic_DNA"/>
</dbReference>
<reference evidence="8" key="1">
    <citation type="journal article" date="2021" name="ISME J.">
        <title>Evolutionary origin and ecological implication of a unique nif island in free-living Bradyrhizobium lineages.</title>
        <authorList>
            <person name="Tao J."/>
        </authorList>
    </citation>
    <scope>NUCLEOTIDE SEQUENCE [LARGE SCALE GENOMIC DNA]</scope>
    <source>
        <strain evidence="8">SZCCT0434</strain>
    </source>
</reference>
<dbReference type="RefSeq" id="WP_212392825.1">
    <property type="nucleotide sequence ID" value="NZ_JAFCJH010000001.1"/>
</dbReference>
<dbReference type="InterPro" id="IPR001789">
    <property type="entry name" value="Sig_transdc_resp-reg_receiver"/>
</dbReference>
<keyword evidence="2" id="KW-0238">DNA-binding</keyword>
<proteinExistence type="predicted"/>
<organism evidence="7 8">
    <name type="scientific">Bradyrhizobium jicamae</name>
    <dbReference type="NCBI Taxonomy" id="280332"/>
    <lineage>
        <taxon>Bacteria</taxon>
        <taxon>Pseudomonadati</taxon>
        <taxon>Pseudomonadota</taxon>
        <taxon>Alphaproteobacteria</taxon>
        <taxon>Hyphomicrobiales</taxon>
        <taxon>Nitrobacteraceae</taxon>
        <taxon>Bradyrhizobium</taxon>
    </lineage>
</organism>
<accession>A0ABS5FB46</accession>
<evidence type="ECO:0000313" key="8">
    <source>
        <dbReference type="Proteomes" id="UP001315278"/>
    </source>
</evidence>
<dbReference type="SUPFAM" id="SSF52172">
    <property type="entry name" value="CheY-like"/>
    <property type="match status" value="1"/>
</dbReference>
<feature type="domain" description="Response regulatory" evidence="6">
    <location>
        <begin position="5"/>
        <end position="121"/>
    </location>
</feature>
<dbReference type="PROSITE" id="PS50043">
    <property type="entry name" value="HTH_LUXR_2"/>
    <property type="match status" value="1"/>
</dbReference>
<evidence type="ECO:0000259" key="6">
    <source>
        <dbReference type="PROSITE" id="PS50110"/>
    </source>
</evidence>